<gene>
    <name evidence="5" type="ORF">IAD26_07470</name>
</gene>
<dbReference type="Pfam" id="PF00155">
    <property type="entry name" value="Aminotran_1_2"/>
    <property type="match status" value="1"/>
</dbReference>
<dbReference type="InterPro" id="IPR015422">
    <property type="entry name" value="PyrdxlP-dep_Trfase_small"/>
</dbReference>
<dbReference type="GO" id="GO:0030170">
    <property type="term" value="F:pyridoxal phosphate binding"/>
    <property type="evidence" value="ECO:0007669"/>
    <property type="project" value="InterPro"/>
</dbReference>
<dbReference type="PANTHER" id="PTHR42832:SF3">
    <property type="entry name" value="L-GLUTAMINE--4-(METHYLSULFANYL)-2-OXOBUTANOATE AMINOTRANSFERASE"/>
    <property type="match status" value="1"/>
</dbReference>
<dbReference type="InterPro" id="IPR015421">
    <property type="entry name" value="PyrdxlP-dep_Trfase_major"/>
</dbReference>
<dbReference type="PANTHER" id="PTHR42832">
    <property type="entry name" value="AMINO ACID AMINOTRANSFERASE"/>
    <property type="match status" value="1"/>
</dbReference>
<dbReference type="EMBL" id="DVOD01000055">
    <property type="protein sequence ID" value="HIU92955.1"/>
    <property type="molecule type" value="Genomic_DNA"/>
</dbReference>
<dbReference type="Gene3D" id="3.40.640.10">
    <property type="entry name" value="Type I PLP-dependent aspartate aminotransferase-like (Major domain)"/>
    <property type="match status" value="1"/>
</dbReference>
<name>A0A9D1N0S1_9CLOT</name>
<evidence type="ECO:0000256" key="3">
    <source>
        <dbReference type="ARBA" id="ARBA00022679"/>
    </source>
</evidence>
<evidence type="ECO:0000259" key="4">
    <source>
        <dbReference type="Pfam" id="PF00155"/>
    </source>
</evidence>
<dbReference type="CDD" id="cd00609">
    <property type="entry name" value="AAT_like"/>
    <property type="match status" value="1"/>
</dbReference>
<dbReference type="InterPro" id="IPR050881">
    <property type="entry name" value="LL-DAP_aminotransferase"/>
</dbReference>
<evidence type="ECO:0000256" key="2">
    <source>
        <dbReference type="ARBA" id="ARBA00022576"/>
    </source>
</evidence>
<dbReference type="GO" id="GO:0008483">
    <property type="term" value="F:transaminase activity"/>
    <property type="evidence" value="ECO:0007669"/>
    <property type="project" value="UniProtKB-KW"/>
</dbReference>
<sequence length="392" mass="44019">MRQSQRLDKIPPYLFAEIDRKIAEAKAKGHEIISLGIGDPDTPTIPSVVEAMHKAIDNPKNHDYPPYNGTADFRKASCDWMKKRFGVELNPDTQMLANIGSKEAIAHIFFAFVDEGDYTLVPDPGYPVYKNATIFAGGTPYSMPLKAENGFLPDFDAIPEDVAKKSKLMFLNYPNNPTAAVADKEFFKKAVDFCKKYDILLCSDMAYSEMTYDGYKAPSVLEVEGAMDCAIEFYSHSKSYNMTGWRVGFVCGNEQAVKALGTIKNNIDSGTFKAIQEAAIEAYNAPEEQIEKLNQMYKERKEVMEEGLRDLGWKVEPSKATFYLWLPVPEGFTSEEFVTVMLEKAHVVVPPGNGYGKCGEGFFRIALTRPVEEIQEALRRMKRAGISYKMTK</sequence>
<dbReference type="AlphaFoldDB" id="A0A9D1N0S1"/>
<keyword evidence="3" id="KW-0808">Transferase</keyword>
<feature type="domain" description="Aminotransferase class I/classII large" evidence="4">
    <location>
        <begin position="31"/>
        <end position="380"/>
    </location>
</feature>
<accession>A0A9D1N0S1</accession>
<dbReference type="InterPro" id="IPR004839">
    <property type="entry name" value="Aminotransferase_I/II_large"/>
</dbReference>
<dbReference type="NCBIfam" id="NF006756">
    <property type="entry name" value="PRK09276.1"/>
    <property type="match status" value="1"/>
</dbReference>
<protein>
    <submittedName>
        <fullName evidence="5">Pyridoxal phosphate-dependent aminotransferase</fullName>
    </submittedName>
</protein>
<evidence type="ECO:0000256" key="1">
    <source>
        <dbReference type="ARBA" id="ARBA00001933"/>
    </source>
</evidence>
<reference evidence="5" key="2">
    <citation type="journal article" date="2021" name="PeerJ">
        <title>Extensive microbial diversity within the chicken gut microbiome revealed by metagenomics and culture.</title>
        <authorList>
            <person name="Gilroy R."/>
            <person name="Ravi A."/>
            <person name="Getino M."/>
            <person name="Pursley I."/>
            <person name="Horton D.L."/>
            <person name="Alikhan N.F."/>
            <person name="Baker D."/>
            <person name="Gharbi K."/>
            <person name="Hall N."/>
            <person name="Watson M."/>
            <person name="Adriaenssens E.M."/>
            <person name="Foster-Nyarko E."/>
            <person name="Jarju S."/>
            <person name="Secka A."/>
            <person name="Antonio M."/>
            <person name="Oren A."/>
            <person name="Chaudhuri R.R."/>
            <person name="La Ragione R."/>
            <person name="Hildebrand F."/>
            <person name="Pallen M.J."/>
        </authorList>
    </citation>
    <scope>NUCLEOTIDE SEQUENCE</scope>
    <source>
        <strain evidence="5">CHK154-7741</strain>
    </source>
</reference>
<reference evidence="5" key="1">
    <citation type="submission" date="2020-10" db="EMBL/GenBank/DDBJ databases">
        <authorList>
            <person name="Gilroy R."/>
        </authorList>
    </citation>
    <scope>NUCLEOTIDE SEQUENCE</scope>
    <source>
        <strain evidence="5">CHK154-7741</strain>
    </source>
</reference>
<organism evidence="5 6">
    <name type="scientific">Candidatus Limenecus avicola</name>
    <dbReference type="NCBI Taxonomy" id="2840847"/>
    <lineage>
        <taxon>Bacteria</taxon>
        <taxon>Bacillati</taxon>
        <taxon>Bacillota</taxon>
        <taxon>Clostridia</taxon>
        <taxon>Eubacteriales</taxon>
        <taxon>Clostridiaceae</taxon>
        <taxon>Clostridiaceae incertae sedis</taxon>
        <taxon>Candidatus Limenecus</taxon>
    </lineage>
</organism>
<dbReference type="InterPro" id="IPR015424">
    <property type="entry name" value="PyrdxlP-dep_Trfase"/>
</dbReference>
<proteinExistence type="predicted"/>
<evidence type="ECO:0000313" key="6">
    <source>
        <dbReference type="Proteomes" id="UP000886748"/>
    </source>
</evidence>
<dbReference type="SUPFAM" id="SSF53383">
    <property type="entry name" value="PLP-dependent transferases"/>
    <property type="match status" value="1"/>
</dbReference>
<comment type="caution">
    <text evidence="5">The sequence shown here is derived from an EMBL/GenBank/DDBJ whole genome shotgun (WGS) entry which is preliminary data.</text>
</comment>
<keyword evidence="2 5" id="KW-0032">Aminotransferase</keyword>
<evidence type="ECO:0000313" key="5">
    <source>
        <dbReference type="EMBL" id="HIU92955.1"/>
    </source>
</evidence>
<comment type="cofactor">
    <cofactor evidence="1">
        <name>pyridoxal 5'-phosphate</name>
        <dbReference type="ChEBI" id="CHEBI:597326"/>
    </cofactor>
</comment>
<dbReference type="Gene3D" id="3.90.1150.10">
    <property type="entry name" value="Aspartate Aminotransferase, domain 1"/>
    <property type="match status" value="1"/>
</dbReference>
<dbReference type="Proteomes" id="UP000886748">
    <property type="component" value="Unassembled WGS sequence"/>
</dbReference>